<protein>
    <submittedName>
        <fullName evidence="2">Uncharacterized protein</fullName>
    </submittedName>
</protein>
<dbReference type="AlphaFoldDB" id="A0A4Z2GXG1"/>
<keyword evidence="3" id="KW-1185">Reference proteome</keyword>
<sequence>MRCRGQRSWVYLHMTADLVTLMRISPGGPESPSRPGPGSSSVWGMCWAACGPPSVTWSYRVLCRLQAPAELHADTARCSPGEQRGRRGAPGGVRDEGPLGITRKERRVLSSLVGWGSERRTEGSQFDPGCA</sequence>
<reference evidence="2 3" key="1">
    <citation type="submission" date="2019-03" db="EMBL/GenBank/DDBJ databases">
        <title>First draft genome of Liparis tanakae, snailfish: a comprehensive survey of snailfish specific genes.</title>
        <authorList>
            <person name="Kim W."/>
            <person name="Song I."/>
            <person name="Jeong J.-H."/>
            <person name="Kim D."/>
            <person name="Kim S."/>
            <person name="Ryu S."/>
            <person name="Song J.Y."/>
            <person name="Lee S.K."/>
        </authorList>
    </citation>
    <scope>NUCLEOTIDE SEQUENCE [LARGE SCALE GENOMIC DNA]</scope>
    <source>
        <tissue evidence="2">Muscle</tissue>
    </source>
</reference>
<accession>A0A4Z2GXG1</accession>
<evidence type="ECO:0000313" key="2">
    <source>
        <dbReference type="EMBL" id="TNN58337.1"/>
    </source>
</evidence>
<dbReference type="Proteomes" id="UP000314294">
    <property type="component" value="Unassembled WGS sequence"/>
</dbReference>
<organism evidence="2 3">
    <name type="scientific">Liparis tanakae</name>
    <name type="common">Tanaka's snailfish</name>
    <dbReference type="NCBI Taxonomy" id="230148"/>
    <lineage>
        <taxon>Eukaryota</taxon>
        <taxon>Metazoa</taxon>
        <taxon>Chordata</taxon>
        <taxon>Craniata</taxon>
        <taxon>Vertebrata</taxon>
        <taxon>Euteleostomi</taxon>
        <taxon>Actinopterygii</taxon>
        <taxon>Neopterygii</taxon>
        <taxon>Teleostei</taxon>
        <taxon>Neoteleostei</taxon>
        <taxon>Acanthomorphata</taxon>
        <taxon>Eupercaria</taxon>
        <taxon>Perciformes</taxon>
        <taxon>Cottioidei</taxon>
        <taxon>Cottales</taxon>
        <taxon>Liparidae</taxon>
        <taxon>Liparis</taxon>
    </lineage>
</organism>
<dbReference type="EMBL" id="SRLO01000382">
    <property type="protein sequence ID" value="TNN58337.1"/>
    <property type="molecule type" value="Genomic_DNA"/>
</dbReference>
<proteinExistence type="predicted"/>
<feature type="region of interest" description="Disordered" evidence="1">
    <location>
        <begin position="74"/>
        <end position="102"/>
    </location>
</feature>
<evidence type="ECO:0000313" key="3">
    <source>
        <dbReference type="Proteomes" id="UP000314294"/>
    </source>
</evidence>
<name>A0A4Z2GXG1_9TELE</name>
<evidence type="ECO:0000256" key="1">
    <source>
        <dbReference type="SAM" id="MobiDB-lite"/>
    </source>
</evidence>
<comment type="caution">
    <text evidence="2">The sequence shown here is derived from an EMBL/GenBank/DDBJ whole genome shotgun (WGS) entry which is preliminary data.</text>
</comment>
<gene>
    <name evidence="2" type="ORF">EYF80_031459</name>
</gene>